<dbReference type="PANTHER" id="PTHR34047:SF8">
    <property type="entry name" value="PROTEIN YKFC"/>
    <property type="match status" value="1"/>
</dbReference>
<organism evidence="3 4">
    <name type="scientific">Enterobacter agglomerans</name>
    <name type="common">Erwinia herbicola</name>
    <name type="synonym">Pantoea agglomerans</name>
    <dbReference type="NCBI Taxonomy" id="549"/>
    <lineage>
        <taxon>Bacteria</taxon>
        <taxon>Pseudomonadati</taxon>
        <taxon>Pseudomonadota</taxon>
        <taxon>Gammaproteobacteria</taxon>
        <taxon>Enterobacterales</taxon>
        <taxon>Erwiniaceae</taxon>
        <taxon>Pantoea</taxon>
        <taxon>Pantoea agglomerans group</taxon>
    </lineage>
</organism>
<dbReference type="PROSITE" id="PS50878">
    <property type="entry name" value="RT_POL"/>
    <property type="match status" value="1"/>
</dbReference>
<feature type="domain" description="Reverse transcriptase" evidence="2">
    <location>
        <begin position="51"/>
        <end position="279"/>
    </location>
</feature>
<accession>A0ABD6XWG0</accession>
<dbReference type="InterPro" id="IPR043502">
    <property type="entry name" value="DNA/RNA_pol_sf"/>
</dbReference>
<dbReference type="CDD" id="cd01651">
    <property type="entry name" value="RT_G2_intron"/>
    <property type="match status" value="1"/>
</dbReference>
<reference evidence="3 4" key="1">
    <citation type="submission" date="2018-05" db="EMBL/GenBank/DDBJ databases">
        <title>Genomic Encyclopedia of Type Strains, Phase IV (KMG-V): Genome sequencing to study the core and pangenomes of soil and plant-associated prokaryotes.</title>
        <authorList>
            <person name="Whitman W."/>
        </authorList>
    </citation>
    <scope>NUCLEOTIDE SEQUENCE [LARGE SCALE GENOMIC DNA]</scope>
    <source>
        <strain evidence="3 4">PNG 92-11</strain>
    </source>
</reference>
<dbReference type="RefSeq" id="WP_109650925.1">
    <property type="nucleotide sequence ID" value="NZ_CP134761.1"/>
</dbReference>
<dbReference type="InterPro" id="IPR051083">
    <property type="entry name" value="GrpII_Intron_Splice-Mob/Def"/>
</dbReference>
<gene>
    <name evidence="3" type="ORF">C7430_101961</name>
</gene>
<sequence>MKISAIFDSHYDIDYLKGVYLNNVSLSAATGIDNMSHQLLWPILDEQLAIINKKVIASTYNFSKYKLKLISKGRGKPPREISIPTIRDKIALKALCNFLQQKYQDSIDFKLPQTMIRELKSDVSSNKFNSFIKFDVANFYPSIDHVKLISRLRKNIRDERILKLIESAISSPTVSKASRKDVASSRGVPQGLSISNILAAIFLSNIDKYFLNNTEIKYFRYVDDVLVLCDEKDVQKISNDIISKFRKIKLKVYDPKKEPEKSSVGSLGNDSFGYLGYYFNNDIVSARVGSVEKLRESLLAIFTGYKHSKLKSEGFLEWRLNLRITGCTFQNKSKGWMYFFSEMNDETLLHQFDEFLNGLCKRFNVKINLKSFVRTYFQIKHNRRDTTYIPNFDNYTEGQKVHVLNHYFQKKTENLTSLEIDYHFKKRISKQVKEIETDVKDAGY</sequence>
<keyword evidence="3" id="KW-0695">RNA-directed DNA polymerase</keyword>
<dbReference type="PANTHER" id="PTHR34047">
    <property type="entry name" value="NUCLEAR INTRON MATURASE 1, MITOCHONDRIAL-RELATED"/>
    <property type="match status" value="1"/>
</dbReference>
<keyword evidence="3" id="KW-0548">Nucleotidyltransferase</keyword>
<keyword evidence="3" id="KW-0808">Transferase</keyword>
<dbReference type="Proteomes" id="UP000245996">
    <property type="component" value="Unassembled WGS sequence"/>
</dbReference>
<evidence type="ECO:0000259" key="2">
    <source>
        <dbReference type="PROSITE" id="PS50878"/>
    </source>
</evidence>
<evidence type="ECO:0000256" key="1">
    <source>
        <dbReference type="ARBA" id="ARBA00034120"/>
    </source>
</evidence>
<dbReference type="EMBL" id="QGHE01000001">
    <property type="protein sequence ID" value="PWJ83384.1"/>
    <property type="molecule type" value="Genomic_DNA"/>
</dbReference>
<comment type="similarity">
    <text evidence="1">Belongs to the bacterial reverse transcriptase family.</text>
</comment>
<name>A0ABD6XWG0_ENTAG</name>
<dbReference type="GO" id="GO:0003964">
    <property type="term" value="F:RNA-directed DNA polymerase activity"/>
    <property type="evidence" value="ECO:0007669"/>
    <property type="project" value="UniProtKB-KW"/>
</dbReference>
<protein>
    <submittedName>
        <fullName evidence="3">Retron-type reverse transcriptase</fullName>
    </submittedName>
</protein>
<evidence type="ECO:0000313" key="4">
    <source>
        <dbReference type="Proteomes" id="UP000245996"/>
    </source>
</evidence>
<dbReference type="AlphaFoldDB" id="A0ABD6XWG0"/>
<dbReference type="SUPFAM" id="SSF56672">
    <property type="entry name" value="DNA/RNA polymerases"/>
    <property type="match status" value="1"/>
</dbReference>
<comment type="caution">
    <text evidence="3">The sequence shown here is derived from an EMBL/GenBank/DDBJ whole genome shotgun (WGS) entry which is preliminary data.</text>
</comment>
<dbReference type="InterPro" id="IPR000477">
    <property type="entry name" value="RT_dom"/>
</dbReference>
<proteinExistence type="inferred from homology"/>
<dbReference type="Pfam" id="PF00078">
    <property type="entry name" value="RVT_1"/>
    <property type="match status" value="1"/>
</dbReference>
<evidence type="ECO:0000313" key="3">
    <source>
        <dbReference type="EMBL" id="PWJ83384.1"/>
    </source>
</evidence>